<evidence type="ECO:0000259" key="11">
    <source>
        <dbReference type="Pfam" id="PF13609"/>
    </source>
</evidence>
<dbReference type="GO" id="GO:0046930">
    <property type="term" value="C:pore complex"/>
    <property type="evidence" value="ECO:0007669"/>
    <property type="project" value="UniProtKB-KW"/>
</dbReference>
<evidence type="ECO:0000256" key="6">
    <source>
        <dbReference type="ARBA" id="ARBA00022729"/>
    </source>
</evidence>
<evidence type="ECO:0000313" key="12">
    <source>
        <dbReference type="EMBL" id="SHF48298.1"/>
    </source>
</evidence>
<evidence type="ECO:0000256" key="2">
    <source>
        <dbReference type="ARBA" id="ARBA00011233"/>
    </source>
</evidence>
<keyword evidence="7" id="KW-0406">Ion transport</keyword>
<evidence type="ECO:0000256" key="4">
    <source>
        <dbReference type="ARBA" id="ARBA00022452"/>
    </source>
</evidence>
<name>A0A1M5C0M3_9BURK</name>
<protein>
    <submittedName>
        <fullName evidence="12">Porin</fullName>
    </submittedName>
</protein>
<dbReference type="Proteomes" id="UP000184327">
    <property type="component" value="Unassembled WGS sequence"/>
</dbReference>
<dbReference type="GO" id="GO:0009279">
    <property type="term" value="C:cell outer membrane"/>
    <property type="evidence" value="ECO:0007669"/>
    <property type="project" value="UniProtKB-SubCell"/>
</dbReference>
<sequence length="250" mass="27634">MQLGRQTTSSSDFFAPAASPFGNAFSQAGIGKSGFRASNTVFQDRVVKYISPKFQGFDLGASYSFNTRGEQQQRSENTQSTSVSLRYQGDKTTLVATYDRVSPANSDPNAHGHRPSAIQLGGNHRLGAVHIYAGWSQQKDGWIKSSDGAATGSNHLGQSGYFDGSVDAWLLGAKLTAQRHQWFGTLQYVDPERKAFQAGEAVHVFNAGYTYDFSKRTNFYVVASYFDGDLYGFERDSHSRQFGFGLRHRF</sequence>
<dbReference type="SUPFAM" id="SSF56935">
    <property type="entry name" value="Porins"/>
    <property type="match status" value="1"/>
</dbReference>
<evidence type="ECO:0000256" key="8">
    <source>
        <dbReference type="ARBA" id="ARBA00023114"/>
    </source>
</evidence>
<dbReference type="GO" id="GO:0006811">
    <property type="term" value="P:monoatomic ion transport"/>
    <property type="evidence" value="ECO:0007669"/>
    <property type="project" value="UniProtKB-KW"/>
</dbReference>
<keyword evidence="10" id="KW-0998">Cell outer membrane</keyword>
<organism evidence="12 13">
    <name type="scientific">Lampropedia hyalina DSM 16112</name>
    <dbReference type="NCBI Taxonomy" id="1122156"/>
    <lineage>
        <taxon>Bacteria</taxon>
        <taxon>Pseudomonadati</taxon>
        <taxon>Pseudomonadota</taxon>
        <taxon>Betaproteobacteria</taxon>
        <taxon>Burkholderiales</taxon>
        <taxon>Comamonadaceae</taxon>
        <taxon>Lampropedia</taxon>
    </lineage>
</organism>
<dbReference type="GO" id="GO:0015288">
    <property type="term" value="F:porin activity"/>
    <property type="evidence" value="ECO:0007669"/>
    <property type="project" value="UniProtKB-KW"/>
</dbReference>
<dbReference type="AlphaFoldDB" id="A0A1M5C0M3"/>
<dbReference type="PANTHER" id="PTHR34501">
    <property type="entry name" value="PROTEIN YDDL-RELATED"/>
    <property type="match status" value="1"/>
</dbReference>
<dbReference type="InterPro" id="IPR033900">
    <property type="entry name" value="Gram_neg_porin_domain"/>
</dbReference>
<dbReference type="Gene3D" id="2.40.160.10">
    <property type="entry name" value="Porin"/>
    <property type="match status" value="1"/>
</dbReference>
<evidence type="ECO:0000256" key="1">
    <source>
        <dbReference type="ARBA" id="ARBA00004571"/>
    </source>
</evidence>
<dbReference type="InterPro" id="IPR023614">
    <property type="entry name" value="Porin_dom_sf"/>
</dbReference>
<keyword evidence="5" id="KW-0812">Transmembrane</keyword>
<gene>
    <name evidence="12" type="ORF">SAMN02745117_02039</name>
</gene>
<accession>A0A1M5C0M3</accession>
<evidence type="ECO:0000256" key="9">
    <source>
        <dbReference type="ARBA" id="ARBA00023136"/>
    </source>
</evidence>
<keyword evidence="6" id="KW-0732">Signal</keyword>
<evidence type="ECO:0000256" key="7">
    <source>
        <dbReference type="ARBA" id="ARBA00023065"/>
    </source>
</evidence>
<keyword evidence="4" id="KW-1134">Transmembrane beta strand</keyword>
<dbReference type="PANTHER" id="PTHR34501:SF9">
    <property type="entry name" value="MAJOR OUTER MEMBRANE PROTEIN P.IA"/>
    <property type="match status" value="1"/>
</dbReference>
<keyword evidence="13" id="KW-1185">Reference proteome</keyword>
<feature type="domain" description="Porin" evidence="11">
    <location>
        <begin position="2"/>
        <end position="229"/>
    </location>
</feature>
<dbReference type="Pfam" id="PF13609">
    <property type="entry name" value="Porin_4"/>
    <property type="match status" value="1"/>
</dbReference>
<dbReference type="STRING" id="1122156.SAMN02745117_02039"/>
<comment type="subcellular location">
    <subcellularLocation>
        <location evidence="1">Cell outer membrane</location>
        <topology evidence="1">Multi-pass membrane protein</topology>
    </subcellularLocation>
</comment>
<comment type="subunit">
    <text evidence="2">Homotrimer.</text>
</comment>
<keyword evidence="9" id="KW-0472">Membrane</keyword>
<evidence type="ECO:0000256" key="10">
    <source>
        <dbReference type="ARBA" id="ARBA00023237"/>
    </source>
</evidence>
<keyword evidence="8" id="KW-0626">Porin</keyword>
<keyword evidence="3" id="KW-0813">Transport</keyword>
<proteinExistence type="predicted"/>
<dbReference type="InterPro" id="IPR050298">
    <property type="entry name" value="Gram-neg_bact_OMP"/>
</dbReference>
<dbReference type="EMBL" id="FQUZ01000024">
    <property type="protein sequence ID" value="SHF48298.1"/>
    <property type="molecule type" value="Genomic_DNA"/>
</dbReference>
<evidence type="ECO:0000256" key="5">
    <source>
        <dbReference type="ARBA" id="ARBA00022692"/>
    </source>
</evidence>
<evidence type="ECO:0000256" key="3">
    <source>
        <dbReference type="ARBA" id="ARBA00022448"/>
    </source>
</evidence>
<reference evidence="12 13" key="1">
    <citation type="submission" date="2016-11" db="EMBL/GenBank/DDBJ databases">
        <authorList>
            <person name="Jaros S."/>
            <person name="Januszkiewicz K."/>
            <person name="Wedrychowicz H."/>
        </authorList>
    </citation>
    <scope>NUCLEOTIDE SEQUENCE [LARGE SCALE GENOMIC DNA]</scope>
    <source>
        <strain evidence="12 13">DSM 16112</strain>
    </source>
</reference>
<dbReference type="CDD" id="cd00342">
    <property type="entry name" value="gram_neg_porins"/>
    <property type="match status" value="1"/>
</dbReference>
<evidence type="ECO:0000313" key="13">
    <source>
        <dbReference type="Proteomes" id="UP000184327"/>
    </source>
</evidence>